<accession>A0ABS2GS84</accession>
<dbReference type="InterPro" id="IPR051158">
    <property type="entry name" value="Metallophosphoesterase_sf"/>
</dbReference>
<dbReference type="SUPFAM" id="SSF56300">
    <property type="entry name" value="Metallo-dependent phosphatases"/>
    <property type="match status" value="1"/>
</dbReference>
<proteinExistence type="predicted"/>
<name>A0ABS2GS84_9BURK</name>
<feature type="transmembrane region" description="Helical" evidence="1">
    <location>
        <begin position="34"/>
        <end position="53"/>
    </location>
</feature>
<protein>
    <submittedName>
        <fullName evidence="3">Metallophosphoesterase</fullName>
    </submittedName>
</protein>
<evidence type="ECO:0000313" key="4">
    <source>
        <dbReference type="Proteomes" id="UP000777002"/>
    </source>
</evidence>
<dbReference type="RefSeq" id="WP_205049402.1">
    <property type="nucleotide sequence ID" value="NZ_JACJKX010000001.1"/>
</dbReference>
<feature type="domain" description="Calcineurin-like phosphoesterase" evidence="2">
    <location>
        <begin position="149"/>
        <end position="315"/>
    </location>
</feature>
<comment type="caution">
    <text evidence="3">The sequence shown here is derived from an EMBL/GenBank/DDBJ whole genome shotgun (WGS) entry which is preliminary data.</text>
</comment>
<feature type="transmembrane region" description="Helical" evidence="1">
    <location>
        <begin position="6"/>
        <end position="22"/>
    </location>
</feature>
<dbReference type="Gene3D" id="3.60.21.10">
    <property type="match status" value="1"/>
</dbReference>
<organism evidence="3 4">
    <name type="scientific">Parasutterella secunda</name>
    <dbReference type="NCBI Taxonomy" id="626947"/>
    <lineage>
        <taxon>Bacteria</taxon>
        <taxon>Pseudomonadati</taxon>
        <taxon>Pseudomonadota</taxon>
        <taxon>Betaproteobacteria</taxon>
        <taxon>Burkholderiales</taxon>
        <taxon>Sutterellaceae</taxon>
        <taxon>Parasutterella</taxon>
    </lineage>
</organism>
<dbReference type="CDD" id="cd07385">
    <property type="entry name" value="MPP_YkuE_C"/>
    <property type="match status" value="1"/>
</dbReference>
<evidence type="ECO:0000256" key="1">
    <source>
        <dbReference type="SAM" id="Phobius"/>
    </source>
</evidence>
<reference evidence="3 4" key="1">
    <citation type="journal article" date="2021" name="Sci. Rep.">
        <title>The distribution of antibiotic resistance genes in chicken gut microbiota commensals.</title>
        <authorList>
            <person name="Juricova H."/>
            <person name="Matiasovicova J."/>
            <person name="Kubasova T."/>
            <person name="Cejkova D."/>
            <person name="Rychlik I."/>
        </authorList>
    </citation>
    <scope>NUCLEOTIDE SEQUENCE [LARGE SCALE GENOMIC DNA]</scope>
    <source>
        <strain evidence="3 4">An562</strain>
    </source>
</reference>
<gene>
    <name evidence="3" type="ORF">H5985_00755</name>
</gene>
<evidence type="ECO:0000259" key="2">
    <source>
        <dbReference type="Pfam" id="PF00149"/>
    </source>
</evidence>
<dbReference type="EMBL" id="JACJKX010000001">
    <property type="protein sequence ID" value="MBM6927812.1"/>
    <property type="molecule type" value="Genomic_DNA"/>
</dbReference>
<feature type="transmembrane region" description="Helical" evidence="1">
    <location>
        <begin position="65"/>
        <end position="84"/>
    </location>
</feature>
<keyword evidence="4" id="KW-1185">Reference proteome</keyword>
<dbReference type="PANTHER" id="PTHR31302">
    <property type="entry name" value="TRANSMEMBRANE PROTEIN WITH METALLOPHOSPHOESTERASE DOMAIN-RELATED"/>
    <property type="match status" value="1"/>
</dbReference>
<feature type="transmembrane region" description="Helical" evidence="1">
    <location>
        <begin position="105"/>
        <end position="126"/>
    </location>
</feature>
<dbReference type="Proteomes" id="UP000777002">
    <property type="component" value="Unassembled WGS sequence"/>
</dbReference>
<keyword evidence="1" id="KW-0812">Transmembrane</keyword>
<keyword evidence="1" id="KW-0472">Membrane</keyword>
<dbReference type="InterPro" id="IPR004843">
    <property type="entry name" value="Calcineurin-like_PHP"/>
</dbReference>
<evidence type="ECO:0000313" key="3">
    <source>
        <dbReference type="EMBL" id="MBM6927812.1"/>
    </source>
</evidence>
<dbReference type="Pfam" id="PF00149">
    <property type="entry name" value="Metallophos"/>
    <property type="match status" value="1"/>
</dbReference>
<dbReference type="PANTHER" id="PTHR31302:SF0">
    <property type="entry name" value="TRANSMEMBRANE PROTEIN WITH METALLOPHOSPHOESTERASE DOMAIN"/>
    <property type="match status" value="1"/>
</dbReference>
<keyword evidence="1" id="KW-1133">Transmembrane helix</keyword>
<dbReference type="InterPro" id="IPR029052">
    <property type="entry name" value="Metallo-depent_PP-like"/>
</dbReference>
<sequence length="375" mass="42198">MQQVLIHVIPLFFVLYVYVSLISKTHLHVVIKGLLLVLIAIASQYPGFCRSFFVGYDDRVPHLGIILYSWLFSTQLLLIIFTLAKDVITWLYRLLRKKTLPHPTTTAVCLVSITMFLAAFGSYSALSQPPLYKLDVPVKNLPASLDGFTIVQLSDIHASPLLDKERLIRVVDQTNQLKPDLIVLTGDIVDGKTEARLQDVLPLKNLQAPYGVFAVEGNHEHYVDYDAWMQAYPTLNMTVLHNSHQILNVDGAPLAIVGITDPMAVRYHREEPDIEKAMKGIDEGVTCILLSHQVKFSRQYAEYPIALQLSGHTHGGQILGMHWLAQLINKGFVKDRYQIGDMLLYVNRGTGLWYGFPIRLGIPSEITLVTLKKAD</sequence>